<evidence type="ECO:0000256" key="1">
    <source>
        <dbReference type="ARBA" id="ARBA00023172"/>
    </source>
</evidence>
<accession>A0A429G439</accession>
<comment type="caution">
    <text evidence="2">The sequence shown here is derived from an EMBL/GenBank/DDBJ whole genome shotgun (WGS) entry which is preliminary data.</text>
</comment>
<keyword evidence="1" id="KW-0233">DNA recombination</keyword>
<gene>
    <name evidence="2" type="ORF">D9Q81_05810</name>
</gene>
<dbReference type="AlphaFoldDB" id="A0A429G439"/>
<evidence type="ECO:0008006" key="4">
    <source>
        <dbReference type="Google" id="ProtNLM"/>
    </source>
</evidence>
<dbReference type="InterPro" id="IPR011010">
    <property type="entry name" value="DNA_brk_join_enz"/>
</dbReference>
<evidence type="ECO:0000313" key="3">
    <source>
        <dbReference type="Proteomes" id="UP000278149"/>
    </source>
</evidence>
<dbReference type="EMBL" id="RCOR01000028">
    <property type="protein sequence ID" value="RSN68524.1"/>
    <property type="molecule type" value="Genomic_DNA"/>
</dbReference>
<dbReference type="Gene3D" id="1.10.443.10">
    <property type="entry name" value="Intergrase catalytic core"/>
    <property type="match status" value="1"/>
</dbReference>
<sequence>MGRGTWAVNFSYDELYDILKRGIEESRKDNSARGTLRLAYYITLLVQLVNACRIGEAVEAVQKFVRGEYVLLQDGDAKLMKTEVRVEKKRRKEVRRNIYLPPEITEKDLRRIRNIELDKRRIKAWSKVHLGINTHGFRHAGVTKMSEVMGPEFTAENIGWESLSILLKYIQREEADKKLRRFIRGP</sequence>
<proteinExistence type="predicted"/>
<dbReference type="GO" id="GO:0003677">
    <property type="term" value="F:DNA binding"/>
    <property type="evidence" value="ECO:0007669"/>
    <property type="project" value="InterPro"/>
</dbReference>
<dbReference type="GO" id="GO:0015074">
    <property type="term" value="P:DNA integration"/>
    <property type="evidence" value="ECO:0007669"/>
    <property type="project" value="InterPro"/>
</dbReference>
<evidence type="ECO:0000313" key="2">
    <source>
        <dbReference type="EMBL" id="RSN68524.1"/>
    </source>
</evidence>
<dbReference type="GO" id="GO:0006310">
    <property type="term" value="P:DNA recombination"/>
    <property type="evidence" value="ECO:0007669"/>
    <property type="project" value="UniProtKB-KW"/>
</dbReference>
<dbReference type="InterPro" id="IPR013762">
    <property type="entry name" value="Integrase-like_cat_sf"/>
</dbReference>
<organism evidence="2 3">
    <name type="scientific">Candidatus Korarchaeum cryptofilum</name>
    <dbReference type="NCBI Taxonomy" id="498846"/>
    <lineage>
        <taxon>Archaea</taxon>
        <taxon>Thermoproteota</taxon>
        <taxon>Candidatus Korarchaeia</taxon>
        <taxon>Candidatus Korarchaeales</taxon>
        <taxon>Candidatus Korarchaeaceae</taxon>
        <taxon>Candidatus Korarchaeum</taxon>
    </lineage>
</organism>
<name>A0A429G439_9CREN</name>
<reference evidence="2 3" key="1">
    <citation type="submission" date="2018-10" db="EMBL/GenBank/DDBJ databases">
        <title>Co-occurring genomic capacity for anaerobic methane metabolism and dissimilatory sulfite reduction discovered in the Korarchaeota.</title>
        <authorList>
            <person name="Mckay L.J."/>
            <person name="Dlakic M."/>
            <person name="Fields M.W."/>
            <person name="Delmont T.O."/>
            <person name="Eren A.M."/>
            <person name="Jay Z.J."/>
            <person name="Klingelsmith K.B."/>
            <person name="Rusch D.B."/>
            <person name="Inskeep W.P."/>
        </authorList>
    </citation>
    <scope>NUCLEOTIDE SEQUENCE [LARGE SCALE GENOMIC DNA]</scope>
    <source>
        <strain evidence="2 3">WS</strain>
    </source>
</reference>
<dbReference type="Proteomes" id="UP000278149">
    <property type="component" value="Unassembled WGS sequence"/>
</dbReference>
<dbReference type="SUPFAM" id="SSF56349">
    <property type="entry name" value="DNA breaking-rejoining enzymes"/>
    <property type="match status" value="1"/>
</dbReference>
<dbReference type="RefSeq" id="WP_125741904.1">
    <property type="nucleotide sequence ID" value="NZ_RCOR01000028.1"/>
</dbReference>
<protein>
    <recommendedName>
        <fullName evidence="4">Tyr recombinase domain-containing protein</fullName>
    </recommendedName>
</protein>